<dbReference type="SUPFAM" id="SSF109854">
    <property type="entry name" value="DinB/YfiT-like putative metalloenzymes"/>
    <property type="match status" value="1"/>
</dbReference>
<evidence type="ECO:0000256" key="1">
    <source>
        <dbReference type="ARBA" id="ARBA00008635"/>
    </source>
</evidence>
<dbReference type="InterPro" id="IPR034660">
    <property type="entry name" value="DinB/YfiT-like"/>
</dbReference>
<dbReference type="RefSeq" id="WP_066716726.1">
    <property type="nucleotide sequence ID" value="NZ_JBHSLU010000007.1"/>
</dbReference>
<dbReference type="Pfam" id="PF05163">
    <property type="entry name" value="DinB"/>
    <property type="match status" value="1"/>
</dbReference>
<keyword evidence="4" id="KW-1185">Reference proteome</keyword>
<dbReference type="Gene3D" id="1.20.120.450">
    <property type="entry name" value="dinb family like domain"/>
    <property type="match status" value="1"/>
</dbReference>
<name>A0ABW0NW14_9HYPH</name>
<reference evidence="4" key="1">
    <citation type="journal article" date="2019" name="Int. J. Syst. Evol. Microbiol.">
        <title>The Global Catalogue of Microorganisms (GCM) 10K type strain sequencing project: providing services to taxonomists for standard genome sequencing and annotation.</title>
        <authorList>
            <consortium name="The Broad Institute Genomics Platform"/>
            <consortium name="The Broad Institute Genome Sequencing Center for Infectious Disease"/>
            <person name="Wu L."/>
            <person name="Ma J."/>
        </authorList>
    </citation>
    <scope>NUCLEOTIDE SEQUENCE [LARGE SCALE GENOMIC DNA]</scope>
    <source>
        <strain evidence="4">CCUG 43117</strain>
    </source>
</reference>
<evidence type="ECO:0000313" key="4">
    <source>
        <dbReference type="Proteomes" id="UP001596060"/>
    </source>
</evidence>
<evidence type="ECO:0000256" key="2">
    <source>
        <dbReference type="ARBA" id="ARBA00022723"/>
    </source>
</evidence>
<evidence type="ECO:0000313" key="3">
    <source>
        <dbReference type="EMBL" id="MFC5504300.1"/>
    </source>
</evidence>
<comment type="caution">
    <text evidence="3">The sequence shown here is derived from an EMBL/GenBank/DDBJ whole genome shotgun (WGS) entry which is preliminary data.</text>
</comment>
<dbReference type="EMBL" id="JBHSLU010000007">
    <property type="protein sequence ID" value="MFC5504300.1"/>
    <property type="molecule type" value="Genomic_DNA"/>
</dbReference>
<keyword evidence="2" id="KW-0479">Metal-binding</keyword>
<dbReference type="PANTHER" id="PTHR37302">
    <property type="entry name" value="SLR1116 PROTEIN"/>
    <property type="match status" value="1"/>
</dbReference>
<sequence>MIDTAYARTMARYNAWQNECLLTAAATLNDAARRQDRGAFFKSIHGTLCHLLWADRMWLSRFAGTPKPTHRIHESADLVADWADLVAQRQAFDVTILEWARGLSPEWLADDMVWFSGATQREMRKPRALLVVHLFNHQAHHRGQIHAMLTAAGARPDDTDLMLLEPEG</sequence>
<dbReference type="InterPro" id="IPR007837">
    <property type="entry name" value="DinB"/>
</dbReference>
<comment type="similarity">
    <text evidence="1">Belongs to the DinB family.</text>
</comment>
<dbReference type="PANTHER" id="PTHR37302:SF1">
    <property type="entry name" value="PROTEIN DINB"/>
    <property type="match status" value="1"/>
</dbReference>
<organism evidence="3 4">
    <name type="scientific">Bosea massiliensis</name>
    <dbReference type="NCBI Taxonomy" id="151419"/>
    <lineage>
        <taxon>Bacteria</taxon>
        <taxon>Pseudomonadati</taxon>
        <taxon>Pseudomonadota</taxon>
        <taxon>Alphaproteobacteria</taxon>
        <taxon>Hyphomicrobiales</taxon>
        <taxon>Boseaceae</taxon>
        <taxon>Bosea</taxon>
    </lineage>
</organism>
<protein>
    <submittedName>
        <fullName evidence="3">DinB family protein</fullName>
    </submittedName>
</protein>
<dbReference type="Proteomes" id="UP001596060">
    <property type="component" value="Unassembled WGS sequence"/>
</dbReference>
<proteinExistence type="inferred from homology"/>
<gene>
    <name evidence="3" type="ORF">ACFPN9_03420</name>
</gene>
<accession>A0ABW0NW14</accession>